<comment type="caution">
    <text evidence="1">The sequence shown here is derived from an EMBL/GenBank/DDBJ whole genome shotgun (WGS) entry which is preliminary data.</text>
</comment>
<keyword evidence="2" id="KW-1185">Reference proteome</keyword>
<feature type="non-terminal residue" evidence="1">
    <location>
        <position position="78"/>
    </location>
</feature>
<dbReference type="AlphaFoldDB" id="A0AAV9JE31"/>
<name>A0AAV9JE31_9PEZI</name>
<accession>A0AAV9JE31</accession>
<evidence type="ECO:0000313" key="2">
    <source>
        <dbReference type="Proteomes" id="UP001324427"/>
    </source>
</evidence>
<reference evidence="1 2" key="1">
    <citation type="submission" date="2021-11" db="EMBL/GenBank/DDBJ databases">
        <title>Black yeast isolated from Biological Soil Crust.</title>
        <authorList>
            <person name="Kurbessoian T."/>
        </authorList>
    </citation>
    <scope>NUCLEOTIDE SEQUENCE [LARGE SCALE GENOMIC DNA]</scope>
    <source>
        <strain evidence="1 2">CCFEE 5522</strain>
    </source>
</reference>
<organism evidence="1 2">
    <name type="scientific">Oleoguttula mirabilis</name>
    <dbReference type="NCBI Taxonomy" id="1507867"/>
    <lineage>
        <taxon>Eukaryota</taxon>
        <taxon>Fungi</taxon>
        <taxon>Dikarya</taxon>
        <taxon>Ascomycota</taxon>
        <taxon>Pezizomycotina</taxon>
        <taxon>Dothideomycetes</taxon>
        <taxon>Dothideomycetidae</taxon>
        <taxon>Mycosphaerellales</taxon>
        <taxon>Teratosphaeriaceae</taxon>
        <taxon>Oleoguttula</taxon>
    </lineage>
</organism>
<dbReference type="Proteomes" id="UP001324427">
    <property type="component" value="Unassembled WGS sequence"/>
</dbReference>
<gene>
    <name evidence="1" type="ORF">LTR36_006234</name>
</gene>
<protein>
    <submittedName>
        <fullName evidence="1">Uncharacterized protein</fullName>
    </submittedName>
</protein>
<sequence>MAAIFIAATMVIAEKVAGKKQARKDKKSRDDVRYQELQTETKQRIVRTQSGNTIAADLLDAKKIRDGARSPGGEAPPP</sequence>
<evidence type="ECO:0000313" key="1">
    <source>
        <dbReference type="EMBL" id="KAK4542662.1"/>
    </source>
</evidence>
<dbReference type="EMBL" id="JAVFHQ010000039">
    <property type="protein sequence ID" value="KAK4542662.1"/>
    <property type="molecule type" value="Genomic_DNA"/>
</dbReference>
<proteinExistence type="predicted"/>